<dbReference type="EC" id="4.2.2.29" evidence="7"/>
<comment type="function">
    <text evidence="7">Functions as a peptidoglycan terminase that cleaves nascent peptidoglycan strands endolytically to terminate their elongation.</text>
</comment>
<proteinExistence type="inferred from homology"/>
<dbReference type="RefSeq" id="WP_376917715.1">
    <property type="nucleotide sequence ID" value="NZ_JBHSJC010000002.1"/>
</dbReference>
<dbReference type="Gene3D" id="3.30.160.60">
    <property type="entry name" value="Classic Zinc Finger"/>
    <property type="match status" value="1"/>
</dbReference>
<keyword evidence="5 7" id="KW-0456">Lyase</keyword>
<dbReference type="PANTHER" id="PTHR30518">
    <property type="entry name" value="ENDOLYTIC MUREIN TRANSGLYCOSYLASE"/>
    <property type="match status" value="1"/>
</dbReference>
<dbReference type="Pfam" id="PF02618">
    <property type="entry name" value="YceG"/>
    <property type="match status" value="1"/>
</dbReference>
<comment type="similarity">
    <text evidence="7">Belongs to the transglycosylase MltG family.</text>
</comment>
<evidence type="ECO:0000256" key="6">
    <source>
        <dbReference type="ARBA" id="ARBA00023316"/>
    </source>
</evidence>
<evidence type="ECO:0000256" key="5">
    <source>
        <dbReference type="ARBA" id="ARBA00023239"/>
    </source>
</evidence>
<evidence type="ECO:0000256" key="3">
    <source>
        <dbReference type="ARBA" id="ARBA00022989"/>
    </source>
</evidence>
<feature type="compositionally biased region" description="Basic and acidic residues" evidence="8">
    <location>
        <begin position="53"/>
        <end position="180"/>
    </location>
</feature>
<keyword evidence="3 7" id="KW-1133">Transmembrane helix</keyword>
<name>A0ABV9R7R0_9MICO</name>
<keyword evidence="10" id="KW-1185">Reference proteome</keyword>
<feature type="transmembrane region" description="Helical" evidence="7">
    <location>
        <begin position="252"/>
        <end position="273"/>
    </location>
</feature>
<sequence>MTQLPPGRHGGTDQPYPSATQPGAAQAGARGGSAPPSRRELRELEQQRAAAAEAERRRIAELEERRAEAEWRAEQERQAEAEWRAEQERQAEAEWRAEQERQAEAEWRAEQERQAEAEWRAEQERQAQAEWRAEQERQAEAEWRAEQERQAQAEWRAEQERLAHEQRAARGAVPDERAPWEEPVVEGEERVRAADGRRPAARQGDPATDASDLFAPWDDDPAPRPSRADRRAAAADEVDEHGRPRRRRGRRAMGCLVALLVLVAIGAGAWFFFLQAPVAAFLERFEPPADYSGSGSGEVVFMINEGDGGVTIASNLEDEGVVASAEAFIDEVTSRSPHPTFYPGAYRLASEMSAKSALDALLDPANKLENTFVIQEGLWARDALAAASAATGIPLEELQAAAADPQALGLPAQATSVEGFLFPATYTFPPDVTAQQVVKTLVDRTFQALDEAGVPAEQRWETIVVASLIERESGSEEDSYKVSRVIKNRLDPALFESGLLQFDSTVHYGLGDDSTVETSDAERADASNPYNTYVHPGLPPGPIGNPGDVAIDAALHPADGPWLYFVTVNLETGETVFSATLEEHEAAVQRFLQYLEDNG</sequence>
<keyword evidence="1 7" id="KW-1003">Cell membrane</keyword>
<feature type="site" description="Important for catalytic activity" evidence="7">
    <location>
        <position position="472"/>
    </location>
</feature>
<evidence type="ECO:0000256" key="8">
    <source>
        <dbReference type="SAM" id="MobiDB-lite"/>
    </source>
</evidence>
<comment type="subcellular location">
    <subcellularLocation>
        <location evidence="7">Cell membrane</location>
        <topology evidence="7">Single-pass membrane protein</topology>
    </subcellularLocation>
</comment>
<dbReference type="NCBIfam" id="TIGR00247">
    <property type="entry name" value="endolytic transglycosylase MltG"/>
    <property type="match status" value="1"/>
</dbReference>
<reference evidence="10" key="1">
    <citation type="journal article" date="2019" name="Int. J. Syst. Evol. Microbiol.">
        <title>The Global Catalogue of Microorganisms (GCM) 10K type strain sequencing project: providing services to taxonomists for standard genome sequencing and annotation.</title>
        <authorList>
            <consortium name="The Broad Institute Genomics Platform"/>
            <consortium name="The Broad Institute Genome Sequencing Center for Infectious Disease"/>
            <person name="Wu L."/>
            <person name="Ma J."/>
        </authorList>
    </citation>
    <scope>NUCLEOTIDE SEQUENCE [LARGE SCALE GENOMIC DNA]</scope>
    <source>
        <strain evidence="10">CGMCC 1.12192</strain>
    </source>
</reference>
<organism evidence="9 10">
    <name type="scientific">Agromyces aurantiacus</name>
    <dbReference type="NCBI Taxonomy" id="165814"/>
    <lineage>
        <taxon>Bacteria</taxon>
        <taxon>Bacillati</taxon>
        <taxon>Actinomycetota</taxon>
        <taxon>Actinomycetes</taxon>
        <taxon>Micrococcales</taxon>
        <taxon>Microbacteriaceae</taxon>
        <taxon>Agromyces</taxon>
    </lineage>
</organism>
<evidence type="ECO:0000256" key="1">
    <source>
        <dbReference type="ARBA" id="ARBA00022475"/>
    </source>
</evidence>
<feature type="compositionally biased region" description="Basic and acidic residues" evidence="8">
    <location>
        <begin position="187"/>
        <end position="198"/>
    </location>
</feature>
<dbReference type="Proteomes" id="UP001595960">
    <property type="component" value="Unassembled WGS sequence"/>
</dbReference>
<dbReference type="InterPro" id="IPR003770">
    <property type="entry name" value="MLTG-like"/>
</dbReference>
<protein>
    <recommendedName>
        <fullName evidence="7">Endolytic murein transglycosylase</fullName>
        <ecNumber evidence="7">4.2.2.29</ecNumber>
    </recommendedName>
    <alternativeName>
        <fullName evidence="7">Peptidoglycan lytic transglycosylase</fullName>
    </alternativeName>
    <alternativeName>
        <fullName evidence="7">Peptidoglycan polymerization terminase</fullName>
    </alternativeName>
</protein>
<feature type="compositionally biased region" description="Basic and acidic residues" evidence="8">
    <location>
        <begin position="37"/>
        <end position="46"/>
    </location>
</feature>
<evidence type="ECO:0000313" key="9">
    <source>
        <dbReference type="EMBL" id="MFC4830193.1"/>
    </source>
</evidence>
<gene>
    <name evidence="7 9" type="primary">mltG</name>
    <name evidence="9" type="ORF">ACFPER_15445</name>
</gene>
<dbReference type="Gene3D" id="3.30.1490.480">
    <property type="entry name" value="Endolytic murein transglycosylase"/>
    <property type="match status" value="1"/>
</dbReference>
<evidence type="ECO:0000256" key="7">
    <source>
        <dbReference type="HAMAP-Rule" id="MF_02065"/>
    </source>
</evidence>
<comment type="catalytic activity">
    <reaction evidence="7">
        <text>a peptidoglycan chain = a peptidoglycan chain with N-acetyl-1,6-anhydromuramyl-[peptide] at the reducing end + a peptidoglycan chain with N-acetylglucosamine at the non-reducing end.</text>
        <dbReference type="EC" id="4.2.2.29"/>
    </reaction>
</comment>
<feature type="region of interest" description="Disordered" evidence="8">
    <location>
        <begin position="1"/>
        <end position="247"/>
    </location>
</feature>
<evidence type="ECO:0000256" key="4">
    <source>
        <dbReference type="ARBA" id="ARBA00023136"/>
    </source>
</evidence>
<dbReference type="EMBL" id="JBHSJC010000002">
    <property type="protein sequence ID" value="MFC4830193.1"/>
    <property type="molecule type" value="Genomic_DNA"/>
</dbReference>
<keyword evidence="4 7" id="KW-0472">Membrane</keyword>
<evidence type="ECO:0000256" key="2">
    <source>
        <dbReference type="ARBA" id="ARBA00022692"/>
    </source>
</evidence>
<keyword evidence="6 7" id="KW-0961">Cell wall biogenesis/degradation</keyword>
<dbReference type="HAMAP" id="MF_02065">
    <property type="entry name" value="MltG"/>
    <property type="match status" value="1"/>
</dbReference>
<dbReference type="PANTHER" id="PTHR30518:SF2">
    <property type="entry name" value="ENDOLYTIC MUREIN TRANSGLYCOSYLASE"/>
    <property type="match status" value="1"/>
</dbReference>
<comment type="caution">
    <text evidence="9">The sequence shown here is derived from an EMBL/GenBank/DDBJ whole genome shotgun (WGS) entry which is preliminary data.</text>
</comment>
<feature type="compositionally biased region" description="Low complexity" evidence="8">
    <location>
        <begin position="17"/>
        <end position="36"/>
    </location>
</feature>
<keyword evidence="2 7" id="KW-0812">Transmembrane</keyword>
<accession>A0ABV9R7R0</accession>
<evidence type="ECO:0000313" key="10">
    <source>
        <dbReference type="Proteomes" id="UP001595960"/>
    </source>
</evidence>